<dbReference type="InterPro" id="IPR035966">
    <property type="entry name" value="PKF_sf"/>
</dbReference>
<keyword evidence="5 9" id="KW-0479">Metal-binding</keyword>
<dbReference type="HAMAP" id="MF_01976">
    <property type="entry name" value="Phosphofructokinase_III"/>
    <property type="match status" value="1"/>
</dbReference>
<comment type="subunit">
    <text evidence="9">Homodimer or homotetramer.</text>
</comment>
<accession>A0ABS8XGW4</accession>
<dbReference type="EC" id="2.7.1.11" evidence="9"/>
<feature type="site" description="Important for substrate specificity; cannot use PPi as phosphoryl donor" evidence="9">
    <location>
        <position position="130"/>
    </location>
</feature>
<dbReference type="PRINTS" id="PR00476">
    <property type="entry name" value="PHFRCTKINASE"/>
</dbReference>
<comment type="subcellular location">
    <subcellularLocation>
        <location evidence="9">Cytoplasm</location>
    </subcellularLocation>
</comment>
<evidence type="ECO:0000256" key="6">
    <source>
        <dbReference type="ARBA" id="ARBA00022777"/>
    </source>
</evidence>
<feature type="active site" description="Proton acceptor" evidence="9">
    <location>
        <position position="153"/>
    </location>
</feature>
<feature type="binding site" evidence="9">
    <location>
        <position position="291"/>
    </location>
    <ligand>
        <name>substrate</name>
        <note>ligand shared between dimeric partners</note>
    </ligand>
</feature>
<evidence type="ECO:0000256" key="7">
    <source>
        <dbReference type="ARBA" id="ARBA00022842"/>
    </source>
</evidence>
<dbReference type="InterPro" id="IPR000023">
    <property type="entry name" value="Phosphofructokinase_dom"/>
</dbReference>
<comment type="pathway">
    <text evidence="2 9">Carbohydrate degradation; glycolysis; D-glyceraldehyde 3-phosphate and glycerone phosphate from D-glucose: step 3/4.</text>
</comment>
<feature type="binding site" description="in other chain" evidence="9">
    <location>
        <begin position="297"/>
        <end position="300"/>
    </location>
    <ligand>
        <name>substrate</name>
        <note>ligand shared between dimeric partners</note>
    </ligand>
</feature>
<evidence type="ECO:0000259" key="10">
    <source>
        <dbReference type="Pfam" id="PF00365"/>
    </source>
</evidence>
<feature type="binding site" evidence="9">
    <location>
        <begin position="87"/>
        <end position="88"/>
    </location>
    <ligand>
        <name>ATP</name>
        <dbReference type="ChEBI" id="CHEBI:30616"/>
    </ligand>
</feature>
<dbReference type="EMBL" id="JAJTWT010000013">
    <property type="protein sequence ID" value="MCE4540122.1"/>
    <property type="molecule type" value="Genomic_DNA"/>
</dbReference>
<evidence type="ECO:0000256" key="4">
    <source>
        <dbReference type="ARBA" id="ARBA00022679"/>
    </source>
</evidence>
<comment type="cofactor">
    <cofactor evidence="1 9">
        <name>Mg(2+)</name>
        <dbReference type="ChEBI" id="CHEBI:18420"/>
    </cofactor>
</comment>
<dbReference type="InterPro" id="IPR012829">
    <property type="entry name" value="Phosphofructokinase_III"/>
</dbReference>
<dbReference type="PROSITE" id="PS00433">
    <property type="entry name" value="PHOSPHOFRUCTOKINASE"/>
    <property type="match status" value="1"/>
</dbReference>
<dbReference type="NCBIfam" id="NF002872">
    <property type="entry name" value="PRK03202.1"/>
    <property type="match status" value="1"/>
</dbReference>
<evidence type="ECO:0000313" key="11">
    <source>
        <dbReference type="EMBL" id="MCE4540122.1"/>
    </source>
</evidence>
<feature type="binding site" evidence="9">
    <location>
        <begin position="128"/>
        <end position="131"/>
    </location>
    <ligand>
        <name>ATP</name>
        <dbReference type="ChEBI" id="CHEBI:30616"/>
    </ligand>
</feature>
<keyword evidence="9" id="KW-0067">ATP-binding</keyword>
<keyword evidence="6 9" id="KW-0418">Kinase</keyword>
<comment type="caution">
    <text evidence="9">Lacks conserved residue(s) required for the propagation of feature annotation.</text>
</comment>
<dbReference type="Gene3D" id="3.40.50.450">
    <property type="match status" value="1"/>
</dbReference>
<dbReference type="PANTHER" id="PTHR13697:SF52">
    <property type="entry name" value="ATP-DEPENDENT 6-PHOSPHOFRUCTOKINASE 3"/>
    <property type="match status" value="1"/>
</dbReference>
<feature type="binding site" description="in other chain" evidence="9">
    <location>
        <position position="248"/>
    </location>
    <ligand>
        <name>substrate</name>
        <note>ligand shared between dimeric partners</note>
    </ligand>
</feature>
<keyword evidence="12" id="KW-1185">Reference proteome</keyword>
<feature type="domain" description="Phosphofructokinase" evidence="10">
    <location>
        <begin position="11"/>
        <end position="323"/>
    </location>
</feature>
<feature type="binding site" evidence="9">
    <location>
        <position position="19"/>
    </location>
    <ligand>
        <name>ATP</name>
        <dbReference type="ChEBI" id="CHEBI:30616"/>
    </ligand>
</feature>
<name>A0ABS8XGW4_9BURK</name>
<dbReference type="PANTHER" id="PTHR13697">
    <property type="entry name" value="PHOSPHOFRUCTOKINASE"/>
    <property type="match status" value="1"/>
</dbReference>
<keyword evidence="4 9" id="KW-0808">Transferase</keyword>
<dbReference type="GO" id="GO:0003872">
    <property type="term" value="F:6-phosphofructokinase activity"/>
    <property type="evidence" value="ECO:0007669"/>
    <property type="project" value="UniProtKB-EC"/>
</dbReference>
<evidence type="ECO:0000313" key="12">
    <source>
        <dbReference type="Proteomes" id="UP001201463"/>
    </source>
</evidence>
<comment type="caution">
    <text evidence="11">The sequence shown here is derived from an EMBL/GenBank/DDBJ whole genome shotgun (WGS) entry which is preliminary data.</text>
</comment>
<dbReference type="SUPFAM" id="SSF53784">
    <property type="entry name" value="Phosphofructokinase"/>
    <property type="match status" value="1"/>
</dbReference>
<comment type="function">
    <text evidence="9">Catalyzes the phosphorylation of D-fructose 6-phosphate to fructose 1,6-bisphosphate by ATP, the first committing step of glycolysis.</text>
</comment>
<dbReference type="InterPro" id="IPR015912">
    <property type="entry name" value="Phosphofructokinase_CS"/>
</dbReference>
<evidence type="ECO:0000256" key="1">
    <source>
        <dbReference type="ARBA" id="ARBA00001946"/>
    </source>
</evidence>
<protein>
    <recommendedName>
        <fullName evidence="9">ATP-dependent 6-phosphofructokinase</fullName>
        <shortName evidence="9">ATP-PFK</shortName>
        <shortName evidence="9">Phosphofructokinase</shortName>
        <ecNumber evidence="9">2.7.1.11</ecNumber>
    </recommendedName>
    <alternativeName>
        <fullName evidence="9">Phosphohexokinase</fullName>
    </alternativeName>
</protein>
<organism evidence="11 12">
    <name type="scientific">Pelomonas caseinilytica</name>
    <dbReference type="NCBI Taxonomy" id="2906763"/>
    <lineage>
        <taxon>Bacteria</taxon>
        <taxon>Pseudomonadati</taxon>
        <taxon>Pseudomonadota</taxon>
        <taxon>Betaproteobacteria</taxon>
        <taxon>Burkholderiales</taxon>
        <taxon>Sphaerotilaceae</taxon>
        <taxon>Roseateles</taxon>
    </lineage>
</organism>
<evidence type="ECO:0000256" key="3">
    <source>
        <dbReference type="ARBA" id="ARBA00022490"/>
    </source>
</evidence>
<dbReference type="Gene3D" id="3.40.50.460">
    <property type="entry name" value="Phosphofructokinase domain"/>
    <property type="match status" value="1"/>
</dbReference>
<keyword evidence="9" id="KW-0547">Nucleotide-binding</keyword>
<dbReference type="Pfam" id="PF00365">
    <property type="entry name" value="PFK"/>
    <property type="match status" value="1"/>
</dbReference>
<feature type="binding site" evidence="9">
    <location>
        <position position="188"/>
    </location>
    <ligand>
        <name>substrate</name>
        <note>ligand shared between dimeric partners</note>
    </ligand>
</feature>
<dbReference type="RefSeq" id="WP_233394636.1">
    <property type="nucleotide sequence ID" value="NZ_JAJTWT010000013.1"/>
</dbReference>
<comment type="catalytic activity">
    <reaction evidence="9">
        <text>beta-D-fructose 6-phosphate + ATP = beta-D-fructose 1,6-bisphosphate + ADP + H(+)</text>
        <dbReference type="Rhea" id="RHEA:16109"/>
        <dbReference type="ChEBI" id="CHEBI:15378"/>
        <dbReference type="ChEBI" id="CHEBI:30616"/>
        <dbReference type="ChEBI" id="CHEBI:32966"/>
        <dbReference type="ChEBI" id="CHEBI:57634"/>
        <dbReference type="ChEBI" id="CHEBI:456216"/>
        <dbReference type="EC" id="2.7.1.11"/>
    </reaction>
</comment>
<sequence length="373" mass="38639">MPSSDRRPIRRIAITTGGGDAPGLNAVICAVTRAALQRGWDCIGIRDGYDGLLRPERYPQGGCLALGLERVEGIAAQGGTLLGSTNKGDPFAYPSVQADGRVALLDRSQDLLDALRREGIDALVAVGGDGSLAIAHRLAQRGLQVVGVPKTIDNDLDRTVTTFGFDTAVAFASECIDRLHTTAASHHRVLVVEVMGRYAGWIALHAGLAGGAHAILLPELPFDLAPVAELIARRDAQGLAYSIVVVAEGAFPRDGERALCAPAEAGHAERLGGMGEQVAQALARLTGKDARAVVLGHLLRGGSPTAFDRVAALRFGAAAVRALEAGQGGVMVALDGSDVRPVPLAEVAGRMKAVPLDGDTLATARDLGVCLGE</sequence>
<keyword evidence="3 9" id="KW-0963">Cytoplasm</keyword>
<dbReference type="PIRSF" id="PIRSF000532">
    <property type="entry name" value="ATP_PFK_prok"/>
    <property type="match status" value="1"/>
</dbReference>
<evidence type="ECO:0000256" key="9">
    <source>
        <dbReference type="HAMAP-Rule" id="MF_01976"/>
    </source>
</evidence>
<gene>
    <name evidence="9" type="primary">pfkA</name>
    <name evidence="11" type="ORF">LXT12_22990</name>
</gene>
<dbReference type="InterPro" id="IPR022953">
    <property type="entry name" value="ATP_PFK"/>
</dbReference>
<dbReference type="InterPro" id="IPR012003">
    <property type="entry name" value="ATP_PFK_prok-type"/>
</dbReference>
<feature type="binding site" description="in other chain" evidence="9">
    <location>
        <begin position="195"/>
        <end position="197"/>
    </location>
    <ligand>
        <name>substrate</name>
        <note>ligand shared between dimeric partners</note>
    </ligand>
</feature>
<comment type="similarity">
    <text evidence="9">Belongs to the phosphofructokinase type A (PFKA) family. Mixed-substrate PFK group III subfamily.</text>
</comment>
<feature type="binding site" description="in other chain" evidence="9">
    <location>
        <begin position="151"/>
        <end position="153"/>
    </location>
    <ligand>
        <name>substrate</name>
        <note>ligand shared between dimeric partners</note>
    </ligand>
</feature>
<feature type="binding site" evidence="9">
    <location>
        <position position="129"/>
    </location>
    <ligand>
        <name>Mg(2+)</name>
        <dbReference type="ChEBI" id="CHEBI:18420"/>
        <note>catalytic</note>
    </ligand>
</feature>
<proteinExistence type="inferred from homology"/>
<evidence type="ECO:0000256" key="8">
    <source>
        <dbReference type="ARBA" id="ARBA00023152"/>
    </source>
</evidence>
<evidence type="ECO:0000256" key="5">
    <source>
        <dbReference type="ARBA" id="ARBA00022723"/>
    </source>
</evidence>
<keyword evidence="7 9" id="KW-0460">Magnesium</keyword>
<evidence type="ECO:0000256" key="2">
    <source>
        <dbReference type="ARBA" id="ARBA00004679"/>
    </source>
</evidence>
<reference evidence="11 12" key="1">
    <citation type="submission" date="2021-12" db="EMBL/GenBank/DDBJ databases">
        <title>Genome seq of p7.</title>
        <authorList>
            <person name="Seo T."/>
        </authorList>
    </citation>
    <scope>NUCLEOTIDE SEQUENCE [LARGE SCALE GENOMIC DNA]</scope>
    <source>
        <strain evidence="11 12">P7</strain>
    </source>
</reference>
<dbReference type="Proteomes" id="UP001201463">
    <property type="component" value="Unassembled WGS sequence"/>
</dbReference>
<keyword evidence="8 9" id="KW-0324">Glycolysis</keyword>